<dbReference type="OrthoDB" id="5975827at2759"/>
<dbReference type="SMART" id="SM00174">
    <property type="entry name" value="RHO"/>
    <property type="match status" value="1"/>
</dbReference>
<dbReference type="Pfam" id="PF00071">
    <property type="entry name" value="Ras"/>
    <property type="match status" value="1"/>
</dbReference>
<dbReference type="EMBL" id="CAIIXF020000005">
    <property type="protein sequence ID" value="CAH1784969.1"/>
    <property type="molecule type" value="Genomic_DNA"/>
</dbReference>
<dbReference type="FunFam" id="3.40.50.300:FF:002060">
    <property type="entry name" value="Rho family GTPase"/>
    <property type="match status" value="1"/>
</dbReference>
<dbReference type="Gene3D" id="3.40.50.300">
    <property type="entry name" value="P-loop containing nucleotide triphosphate hydrolases"/>
    <property type="match status" value="1"/>
</dbReference>
<reference evidence="7" key="1">
    <citation type="submission" date="2022-03" db="EMBL/GenBank/DDBJ databases">
        <authorList>
            <person name="Martin C."/>
        </authorList>
    </citation>
    <scope>NUCLEOTIDE SEQUENCE</scope>
</reference>
<keyword evidence="5" id="KW-0245">EGF-like domain</keyword>
<dbReference type="PRINTS" id="PR00449">
    <property type="entry name" value="RASTRNSFRMNG"/>
</dbReference>
<dbReference type="GO" id="GO:0007264">
    <property type="term" value="P:small GTPase-mediated signal transduction"/>
    <property type="evidence" value="ECO:0007669"/>
    <property type="project" value="InterPro"/>
</dbReference>
<dbReference type="InterPro" id="IPR001806">
    <property type="entry name" value="Small_GTPase"/>
</dbReference>
<dbReference type="InterPro" id="IPR005225">
    <property type="entry name" value="Small_GTP-bd"/>
</dbReference>
<comment type="caution">
    <text evidence="7">The sequence shown here is derived from an EMBL/GenBank/DDBJ whole genome shotgun (WGS) entry which is preliminary data.</text>
</comment>
<keyword evidence="8" id="KW-1185">Reference proteome</keyword>
<dbReference type="GO" id="GO:0005525">
    <property type="term" value="F:GTP binding"/>
    <property type="evidence" value="ECO:0007669"/>
    <property type="project" value="UniProtKB-KW"/>
</dbReference>
<organism evidence="7 8">
    <name type="scientific">Owenia fusiformis</name>
    <name type="common">Polychaete worm</name>
    <dbReference type="NCBI Taxonomy" id="6347"/>
    <lineage>
        <taxon>Eukaryota</taxon>
        <taxon>Metazoa</taxon>
        <taxon>Spiralia</taxon>
        <taxon>Lophotrochozoa</taxon>
        <taxon>Annelida</taxon>
        <taxon>Polychaeta</taxon>
        <taxon>Sedentaria</taxon>
        <taxon>Canalipalpata</taxon>
        <taxon>Sabellida</taxon>
        <taxon>Oweniida</taxon>
        <taxon>Oweniidae</taxon>
        <taxon>Owenia</taxon>
    </lineage>
</organism>
<gene>
    <name evidence="7" type="ORF">OFUS_LOCUS11088</name>
</gene>
<feature type="domain" description="EGF-like" evidence="6">
    <location>
        <begin position="187"/>
        <end position="221"/>
    </location>
</feature>
<evidence type="ECO:0000313" key="8">
    <source>
        <dbReference type="Proteomes" id="UP000749559"/>
    </source>
</evidence>
<keyword evidence="5" id="KW-1015">Disulfide bond</keyword>
<dbReference type="Proteomes" id="UP000749559">
    <property type="component" value="Unassembled WGS sequence"/>
</dbReference>
<accession>A0A8S4NVI2</accession>
<dbReference type="GO" id="GO:0003924">
    <property type="term" value="F:GTPase activity"/>
    <property type="evidence" value="ECO:0007669"/>
    <property type="project" value="InterPro"/>
</dbReference>
<evidence type="ECO:0000256" key="1">
    <source>
        <dbReference type="ARBA" id="ARBA00004370"/>
    </source>
</evidence>
<dbReference type="InterPro" id="IPR027417">
    <property type="entry name" value="P-loop_NTPase"/>
</dbReference>
<evidence type="ECO:0000256" key="2">
    <source>
        <dbReference type="ARBA" id="ARBA00022741"/>
    </source>
</evidence>
<dbReference type="PROSITE" id="PS51419">
    <property type="entry name" value="RAB"/>
    <property type="match status" value="1"/>
</dbReference>
<dbReference type="PROSITE" id="PS51421">
    <property type="entry name" value="RAS"/>
    <property type="match status" value="1"/>
</dbReference>
<dbReference type="SUPFAM" id="SSF52540">
    <property type="entry name" value="P-loop containing nucleoside triphosphate hydrolases"/>
    <property type="match status" value="1"/>
</dbReference>
<keyword evidence="4" id="KW-0472">Membrane</keyword>
<dbReference type="SMART" id="SM00181">
    <property type="entry name" value="EGF"/>
    <property type="match status" value="2"/>
</dbReference>
<evidence type="ECO:0000256" key="4">
    <source>
        <dbReference type="ARBA" id="ARBA00023136"/>
    </source>
</evidence>
<sequence>MKEVELALWDTAGQEDYDRLRPLSYPDTDVILMCFSIDSPDSLENIPEKWTPEVKHFCPKVPIILVGNKKDLRNDENTKRELMKMKQEPVRPEDARVMSDKIDAFAYLECSAKTKDGVREVFETATRAALQHWNERTVVENEIVNEIDDFSILTPLDAVCPDDCSGNGDCVSDKCICHQGWLRDNCDTPDCSSLNDCNDHGQCTSPNFCKCRTGWGGKSCHINLCSKAQGECGKCIQDDRCGWSDQPSPECLPGDYQGPDSALVAGSWFYWNCLTVSESTRCSSEIGVVSCTEACDRSAENHLEKDCLQCLDFKNCYQIESNYTCKIWDNTKCPGGIPVPDYTNPDRIQFTDIKEDVRVIAKEEATVFFCPTKISSNDVTSKDTRTDIFITHSDLSDKLQSGHVVASAQAGGILHRVENVTTLDGFTLFLGKYVSLDSVVLFTDFETQVDLEAVDDEVTVEDEPVPDLVEDLLSGNLTLANSPNLKQMKENNIFKCVGRVFEAPGVTDSDLYSVFLVIRINEVSNTYTIGEVVIGTDNSTQGYIEIVERITPITDATLVETRLVDCSIDKDKITEIVSNTKTDEASRQSGKRMVCPGGDNWPTMHYFDSSLDTSSVTKGAHIVGRASGAFLLQVVDVSELNGYVFIEGLPVTEEIENNTYVPKNITAIARKKRATFSKTFSPSWRFGTPFTKDLGGGLTLTFSPTLMFRPSVTFSAEIGVWYPFFHRIGATFRGQLTAGLKVTATFEKEWEKPWEKTLIDRTIGRFVIPLFGVPIPGKIYFKLVFKLVAWAEFKASVTGSVSASALATAGGTWTYKNGLTIHRPTFTPTFTKDFGERYIKKRLRLDKLRWILPKSLEDALLGPEGEITYKKYRNTNIVGHNDRWIKTNNKANEVPFTLDQCKASCTASDDCKSFECWKSGSGCWRCSFSLDTPKTATSDVKPLNLADLYVKEDPEDDFEAPIDLSIEAPLIAEVKAELCAENCVNEPEKELGISFKAGLQRIKAELDLDVIVFARKFPILDLETPNLMFYKTLCIPLDIPGISCCKCNETGEDGVLHAKTKECLCKCTCPDGTPSVKKQGGECLCKKCPDGKPERLKGDGSGWCPCPCLDGKLRDKMKPDGTCDCSCPCEDGKTMDIWDEDGNCPCNCTCKDCSISTLGPDGCECYDRCPCGHNDKGVWINCECFLKKTGCGVPEALCQGADCLVCHRDVECCSDDECRRESSDDCFVCKNYVCVKPDLPLACKVDSDCCGERPYCCHGICSECSSDSHCSGTNRDKCVKGDVGYWVCGDPHFDVQLNNGLDSHFCFDIAGNSGAIYQLVHDTNIDIRMKIFSPNKRYRGRWAKEIAIGTNNVRIVIDKNGIHNGTTMYKWGPLQHIAIEEPSQMNLLVRENYAEIVVAKIVIEIEIKRGKIPNLKFSIHQQGGLGIGVHGILGDVANQAEVIPANSHSKHGNIKLFGSRFPIEEKVRKISAGKCWFLKGQHGQFDKKLKQYIKKTLF</sequence>
<proteinExistence type="predicted"/>
<dbReference type="PANTHER" id="PTHR24072">
    <property type="entry name" value="RHO FAMILY GTPASE"/>
    <property type="match status" value="1"/>
</dbReference>
<dbReference type="PROSITE" id="PS51420">
    <property type="entry name" value="RHO"/>
    <property type="match status" value="1"/>
</dbReference>
<dbReference type="PROSITE" id="PS01186">
    <property type="entry name" value="EGF_2"/>
    <property type="match status" value="1"/>
</dbReference>
<dbReference type="SMART" id="SM00175">
    <property type="entry name" value="RAB"/>
    <property type="match status" value="1"/>
</dbReference>
<keyword evidence="2" id="KW-0547">Nucleotide-binding</keyword>
<name>A0A8S4NVI2_OWEFU</name>
<evidence type="ECO:0000256" key="3">
    <source>
        <dbReference type="ARBA" id="ARBA00023134"/>
    </source>
</evidence>
<comment type="caution">
    <text evidence="5">Lacks conserved residue(s) required for the propagation of feature annotation.</text>
</comment>
<feature type="disulfide bond" evidence="5">
    <location>
        <begin position="211"/>
        <end position="220"/>
    </location>
</feature>
<dbReference type="GO" id="GO:0016020">
    <property type="term" value="C:membrane"/>
    <property type="evidence" value="ECO:0007669"/>
    <property type="project" value="UniProtKB-SubCell"/>
</dbReference>
<dbReference type="PROSITE" id="PS50026">
    <property type="entry name" value="EGF_3"/>
    <property type="match status" value="1"/>
</dbReference>
<dbReference type="NCBIfam" id="TIGR00231">
    <property type="entry name" value="small_GTP"/>
    <property type="match status" value="1"/>
</dbReference>
<dbReference type="PROSITE" id="PS00022">
    <property type="entry name" value="EGF_1"/>
    <property type="match status" value="1"/>
</dbReference>
<dbReference type="InterPro" id="IPR000742">
    <property type="entry name" value="EGF"/>
</dbReference>
<evidence type="ECO:0000256" key="5">
    <source>
        <dbReference type="PROSITE-ProRule" id="PRU00076"/>
    </source>
</evidence>
<evidence type="ECO:0000313" key="7">
    <source>
        <dbReference type="EMBL" id="CAH1784969.1"/>
    </source>
</evidence>
<evidence type="ECO:0000259" key="6">
    <source>
        <dbReference type="PROSITE" id="PS50026"/>
    </source>
</evidence>
<keyword evidence="3" id="KW-0342">GTP-binding</keyword>
<dbReference type="InterPro" id="IPR003578">
    <property type="entry name" value="Small_GTPase_Rho"/>
</dbReference>
<dbReference type="SMART" id="SM00173">
    <property type="entry name" value="RAS"/>
    <property type="match status" value="1"/>
</dbReference>
<comment type="subcellular location">
    <subcellularLocation>
        <location evidence="1">Membrane</location>
    </subcellularLocation>
</comment>
<protein>
    <recommendedName>
        <fullName evidence="6">EGF-like domain-containing protein</fullName>
    </recommendedName>
</protein>